<gene>
    <name evidence="4" type="ORF">FHS48_003189</name>
</gene>
<evidence type="ECO:0000313" key="4">
    <source>
        <dbReference type="EMBL" id="MBB6211746.1"/>
    </source>
</evidence>
<evidence type="ECO:0000256" key="1">
    <source>
        <dbReference type="SAM" id="Coils"/>
    </source>
</evidence>
<evidence type="ECO:0000256" key="2">
    <source>
        <dbReference type="SAM" id="MobiDB-lite"/>
    </source>
</evidence>
<evidence type="ECO:0000313" key="5">
    <source>
        <dbReference type="Proteomes" id="UP000544872"/>
    </source>
</evidence>
<dbReference type="RefSeq" id="WP_184264775.1">
    <property type="nucleotide sequence ID" value="NZ_JACIIX010000013.1"/>
</dbReference>
<dbReference type="Gene3D" id="1.20.120.20">
    <property type="entry name" value="Apolipoprotein"/>
    <property type="match status" value="1"/>
</dbReference>
<keyword evidence="3" id="KW-0472">Membrane</keyword>
<dbReference type="SUPFAM" id="SSF58113">
    <property type="entry name" value="Apolipoprotein A-I"/>
    <property type="match status" value="1"/>
</dbReference>
<dbReference type="AlphaFoldDB" id="A0A7W9ZHU5"/>
<keyword evidence="3" id="KW-1133">Transmembrane helix</keyword>
<dbReference type="Proteomes" id="UP000544872">
    <property type="component" value="Unassembled WGS sequence"/>
</dbReference>
<sequence length="217" mass="23701">MDYMTLTVVTIGVAAVVVLGFFLISYMSNLVKNAYQIKVEMRNDMEANFRKIEDELTKKSKWMRAELGEDVSKMKSSVETENDRRLTSIETRLRETVAQLDELVRGERQEIRQSVESIQRRLGTIEQDITNLKDEAARRAAIARSRKPEDLQSPTPRTPAKPAAPAARPAAAAPAAAPGAPAPQPAPAAAAPAPAAEAPPAVKPGTAQRIELIEFDD</sequence>
<feature type="coiled-coil region" evidence="1">
    <location>
        <begin position="108"/>
        <end position="135"/>
    </location>
</feature>
<evidence type="ECO:0000256" key="3">
    <source>
        <dbReference type="SAM" id="Phobius"/>
    </source>
</evidence>
<feature type="compositionally biased region" description="Low complexity" evidence="2">
    <location>
        <begin position="187"/>
        <end position="200"/>
    </location>
</feature>
<organism evidence="4 5">
    <name type="scientific">Novispirillum itersonii</name>
    <name type="common">Aquaspirillum itersonii</name>
    <dbReference type="NCBI Taxonomy" id="189"/>
    <lineage>
        <taxon>Bacteria</taxon>
        <taxon>Pseudomonadati</taxon>
        <taxon>Pseudomonadota</taxon>
        <taxon>Alphaproteobacteria</taxon>
        <taxon>Rhodospirillales</taxon>
        <taxon>Novispirillaceae</taxon>
        <taxon>Novispirillum</taxon>
    </lineage>
</organism>
<accession>A0A7W9ZHU5</accession>
<proteinExistence type="predicted"/>
<reference evidence="4 5" key="1">
    <citation type="submission" date="2020-08" db="EMBL/GenBank/DDBJ databases">
        <title>Genomic Encyclopedia of Type Strains, Phase IV (KMG-IV): sequencing the most valuable type-strain genomes for metagenomic binning, comparative biology and taxonomic classification.</title>
        <authorList>
            <person name="Goeker M."/>
        </authorList>
    </citation>
    <scope>NUCLEOTIDE SEQUENCE [LARGE SCALE GENOMIC DNA]</scope>
    <source>
        <strain evidence="4 5">DSM 11590</strain>
    </source>
</reference>
<keyword evidence="1" id="KW-0175">Coiled coil</keyword>
<comment type="caution">
    <text evidence="4">The sequence shown here is derived from an EMBL/GenBank/DDBJ whole genome shotgun (WGS) entry which is preliminary data.</text>
</comment>
<keyword evidence="5" id="KW-1185">Reference proteome</keyword>
<feature type="transmembrane region" description="Helical" evidence="3">
    <location>
        <begin position="6"/>
        <end position="28"/>
    </location>
</feature>
<protein>
    <submittedName>
        <fullName evidence="4">TolA-binding protein</fullName>
    </submittedName>
</protein>
<dbReference type="EMBL" id="JACIIX010000013">
    <property type="protein sequence ID" value="MBB6211746.1"/>
    <property type="molecule type" value="Genomic_DNA"/>
</dbReference>
<name>A0A7W9ZHU5_NOVIT</name>
<feature type="region of interest" description="Disordered" evidence="2">
    <location>
        <begin position="141"/>
        <end position="217"/>
    </location>
</feature>
<feature type="compositionally biased region" description="Low complexity" evidence="2">
    <location>
        <begin position="160"/>
        <end position="179"/>
    </location>
</feature>
<keyword evidence="3" id="KW-0812">Transmembrane</keyword>